<evidence type="ECO:0000313" key="2">
    <source>
        <dbReference type="Proteomes" id="UP000187012"/>
    </source>
</evidence>
<organism evidence="1 2">
    <name type="scientific">Paraburkholderia ribeironis</name>
    <dbReference type="NCBI Taxonomy" id="1247936"/>
    <lineage>
        <taxon>Bacteria</taxon>
        <taxon>Pseudomonadati</taxon>
        <taxon>Pseudomonadota</taxon>
        <taxon>Betaproteobacteria</taxon>
        <taxon>Burkholderiales</taxon>
        <taxon>Burkholderiaceae</taxon>
        <taxon>Paraburkholderia</taxon>
    </lineage>
</organism>
<dbReference type="AlphaFoldDB" id="A0A1N7RNM9"/>
<keyword evidence="2" id="KW-1185">Reference proteome</keyword>
<dbReference type="RefSeq" id="WP_159444521.1">
    <property type="nucleotide sequence ID" value="NZ_CYGX02000009.1"/>
</dbReference>
<proteinExistence type="predicted"/>
<protein>
    <submittedName>
        <fullName evidence="1">Uncharacterized protein</fullName>
    </submittedName>
</protein>
<evidence type="ECO:0000313" key="1">
    <source>
        <dbReference type="EMBL" id="SIT36705.1"/>
    </source>
</evidence>
<gene>
    <name evidence="1" type="ORF">BN2475_90169</name>
</gene>
<reference evidence="1 2" key="1">
    <citation type="submission" date="2016-12" db="EMBL/GenBank/DDBJ databases">
        <authorList>
            <person name="Song W.-J."/>
            <person name="Kurnit D.M."/>
        </authorList>
    </citation>
    <scope>NUCLEOTIDE SEQUENCE [LARGE SCALE GENOMIC DNA]</scope>
    <source>
        <strain evidence="1 2">STM7296</strain>
    </source>
</reference>
<name>A0A1N7RNM9_9BURK</name>
<accession>A0A1N7RNM9</accession>
<dbReference type="Proteomes" id="UP000187012">
    <property type="component" value="Unassembled WGS sequence"/>
</dbReference>
<sequence length="49" mass="5192">MSSPQWFNGLTGRKHRTIYAGSDHLLVIVAALGLPETKGKVLGAARCVA</sequence>
<dbReference type="EMBL" id="CYGX02000009">
    <property type="protein sequence ID" value="SIT36705.1"/>
    <property type="molecule type" value="Genomic_DNA"/>
</dbReference>